<evidence type="ECO:0000256" key="1">
    <source>
        <dbReference type="SAM" id="MobiDB-lite"/>
    </source>
</evidence>
<dbReference type="InterPro" id="IPR002575">
    <property type="entry name" value="Aminoglycoside_PTrfase"/>
</dbReference>
<accession>A0A4Z0YTQ6</accession>
<dbReference type="InterPro" id="IPR051678">
    <property type="entry name" value="AGP_Transferase"/>
</dbReference>
<dbReference type="EMBL" id="SKBN01000126">
    <property type="protein sequence ID" value="TGJ82505.1"/>
    <property type="molecule type" value="Genomic_DNA"/>
</dbReference>
<organism evidence="3 4">
    <name type="scientific">Xylaria hypoxylon</name>
    <dbReference type="NCBI Taxonomy" id="37992"/>
    <lineage>
        <taxon>Eukaryota</taxon>
        <taxon>Fungi</taxon>
        <taxon>Dikarya</taxon>
        <taxon>Ascomycota</taxon>
        <taxon>Pezizomycotina</taxon>
        <taxon>Sordariomycetes</taxon>
        <taxon>Xylariomycetidae</taxon>
        <taxon>Xylariales</taxon>
        <taxon>Xylariaceae</taxon>
        <taxon>Xylaria</taxon>
    </lineage>
</organism>
<dbReference type="InterPro" id="IPR011009">
    <property type="entry name" value="Kinase-like_dom_sf"/>
</dbReference>
<protein>
    <recommendedName>
        <fullName evidence="2">Aminoglycoside phosphotransferase domain-containing protein</fullName>
    </recommendedName>
</protein>
<dbReference type="SUPFAM" id="SSF56112">
    <property type="entry name" value="Protein kinase-like (PK-like)"/>
    <property type="match status" value="1"/>
</dbReference>
<dbReference type="PANTHER" id="PTHR21310:SF13">
    <property type="entry name" value="AMINOGLYCOSIDE PHOSPHOTRANSFERASE DOMAIN-CONTAINING PROTEIN"/>
    <property type="match status" value="1"/>
</dbReference>
<gene>
    <name evidence="3" type="ORF">E0Z10_g6271</name>
</gene>
<dbReference type="PANTHER" id="PTHR21310">
    <property type="entry name" value="AMINOGLYCOSIDE PHOSPHOTRANSFERASE-RELATED-RELATED"/>
    <property type="match status" value="1"/>
</dbReference>
<dbReference type="Pfam" id="PF01636">
    <property type="entry name" value="APH"/>
    <property type="match status" value="1"/>
</dbReference>
<evidence type="ECO:0000313" key="4">
    <source>
        <dbReference type="Proteomes" id="UP000297716"/>
    </source>
</evidence>
<feature type="domain" description="Aminoglycoside phosphotransferase" evidence="2">
    <location>
        <begin position="125"/>
        <end position="329"/>
    </location>
</feature>
<comment type="caution">
    <text evidence="3">The sequence shown here is derived from an EMBL/GenBank/DDBJ whole genome shotgun (WGS) entry which is preliminary data.</text>
</comment>
<evidence type="ECO:0000259" key="2">
    <source>
        <dbReference type="Pfam" id="PF01636"/>
    </source>
</evidence>
<name>A0A4Z0YTQ6_9PEZI</name>
<dbReference type="STRING" id="37992.A0A4Z0YTQ6"/>
<dbReference type="OrthoDB" id="2968323at2759"/>
<evidence type="ECO:0000313" key="3">
    <source>
        <dbReference type="EMBL" id="TGJ82505.1"/>
    </source>
</evidence>
<dbReference type="Gene3D" id="3.30.200.150">
    <property type="match status" value="1"/>
</dbReference>
<reference evidence="3 4" key="1">
    <citation type="submission" date="2019-03" db="EMBL/GenBank/DDBJ databases">
        <title>Draft genome sequence of Xylaria hypoxylon DSM 108379, a ubiquitous saprotrophic-parasitic fungi on hardwood.</title>
        <authorList>
            <person name="Buettner E."/>
            <person name="Leonhardt S."/>
            <person name="Gebauer A.M."/>
            <person name="Liers C."/>
            <person name="Hofrichter M."/>
            <person name="Kellner H."/>
        </authorList>
    </citation>
    <scope>NUCLEOTIDE SEQUENCE [LARGE SCALE GENOMIC DNA]</scope>
    <source>
        <strain evidence="3 4">DSM 108379</strain>
    </source>
</reference>
<dbReference type="Proteomes" id="UP000297716">
    <property type="component" value="Unassembled WGS sequence"/>
</dbReference>
<keyword evidence="4" id="KW-1185">Reference proteome</keyword>
<dbReference type="Gene3D" id="3.90.1200.10">
    <property type="match status" value="1"/>
</dbReference>
<proteinExistence type="predicted"/>
<feature type="region of interest" description="Disordered" evidence="1">
    <location>
        <begin position="1"/>
        <end position="66"/>
    </location>
</feature>
<dbReference type="AlphaFoldDB" id="A0A4Z0YTQ6"/>
<sequence>MTDKQEEDGQQERSPSYDSLFGGRDVDFNLKSSARSPSQSTPVNTTSPQEDEETRINSSEALPLWPGSDPTTSLSWVKHGLGVYPTWTISPRVESIVATLKLAMGSDQDYAVRFLHEGAVSKLYTVFIGSEAFVMRVCLPVHPGAKTETEVATLNWVLQHTPLPVPRIIAHDSSRDNPLGFEWVLMSKVEGRPLSESWWSTSLGSKERLVKQIAAFSAATFEQPLRGGIGGLYKKTADTDADHVVNEDERETLRHMLDLTRRIERLMPKFFPSPQPDANKEMEAIIVNVEKTSARTMLCHDSLSLDNIFVNNKGMFKGVIDWQCISCLPVHEACQFPAFLRQAYDRFVEPVVPSYIIDENGAPHTAYFRDYKQWEITRLRRLYVEEMMVHAPGFVDVWRDGKSANLRDYEAAVQNCDNEFTVETVEEWIEAMEHGRNPTQLPKRLHEFLAG</sequence>
<feature type="compositionally biased region" description="Polar residues" evidence="1">
    <location>
        <begin position="30"/>
        <end position="48"/>
    </location>
</feature>